<name>A0AAV4Y930_CAEEX</name>
<protein>
    <submittedName>
        <fullName evidence="2">Uncharacterized protein</fullName>
    </submittedName>
</protein>
<evidence type="ECO:0000313" key="3">
    <source>
        <dbReference type="Proteomes" id="UP001054945"/>
    </source>
</evidence>
<organism evidence="2 3">
    <name type="scientific">Caerostris extrusa</name>
    <name type="common">Bark spider</name>
    <name type="synonym">Caerostris bankana</name>
    <dbReference type="NCBI Taxonomy" id="172846"/>
    <lineage>
        <taxon>Eukaryota</taxon>
        <taxon>Metazoa</taxon>
        <taxon>Ecdysozoa</taxon>
        <taxon>Arthropoda</taxon>
        <taxon>Chelicerata</taxon>
        <taxon>Arachnida</taxon>
        <taxon>Araneae</taxon>
        <taxon>Araneomorphae</taxon>
        <taxon>Entelegynae</taxon>
        <taxon>Araneoidea</taxon>
        <taxon>Araneidae</taxon>
        <taxon>Caerostris</taxon>
    </lineage>
</organism>
<evidence type="ECO:0000313" key="2">
    <source>
        <dbReference type="EMBL" id="GIZ02451.1"/>
    </source>
</evidence>
<evidence type="ECO:0000256" key="1">
    <source>
        <dbReference type="SAM" id="MobiDB-lite"/>
    </source>
</evidence>
<dbReference type="Proteomes" id="UP001054945">
    <property type="component" value="Unassembled WGS sequence"/>
</dbReference>
<proteinExistence type="predicted"/>
<accession>A0AAV4Y930</accession>
<dbReference type="EMBL" id="BPLR01018814">
    <property type="protein sequence ID" value="GIZ02451.1"/>
    <property type="molecule type" value="Genomic_DNA"/>
</dbReference>
<gene>
    <name evidence="2" type="ORF">CEXT_651151</name>
</gene>
<keyword evidence="3" id="KW-1185">Reference proteome</keyword>
<dbReference type="AlphaFoldDB" id="A0AAV4Y930"/>
<feature type="region of interest" description="Disordered" evidence="1">
    <location>
        <begin position="30"/>
        <end position="54"/>
    </location>
</feature>
<sequence>MKFNANKTKTRIRYKEVEEEEKRIFSKYRNNRATEKKKGKKCGPESHNIRDYGRRKPPLEVANYLLKEYVSSSPSAAFFQYFH</sequence>
<reference evidence="2 3" key="1">
    <citation type="submission" date="2021-06" db="EMBL/GenBank/DDBJ databases">
        <title>Caerostris extrusa draft genome.</title>
        <authorList>
            <person name="Kono N."/>
            <person name="Arakawa K."/>
        </authorList>
    </citation>
    <scope>NUCLEOTIDE SEQUENCE [LARGE SCALE GENOMIC DNA]</scope>
</reference>
<feature type="compositionally biased region" description="Basic and acidic residues" evidence="1">
    <location>
        <begin position="32"/>
        <end position="54"/>
    </location>
</feature>
<comment type="caution">
    <text evidence="2">The sequence shown here is derived from an EMBL/GenBank/DDBJ whole genome shotgun (WGS) entry which is preliminary data.</text>
</comment>